<evidence type="ECO:0000259" key="3">
    <source>
        <dbReference type="Pfam" id="PF02894"/>
    </source>
</evidence>
<dbReference type="OrthoDB" id="64915at2759"/>
<dbReference type="Pfam" id="PF01408">
    <property type="entry name" value="GFO_IDH_MocA"/>
    <property type="match status" value="1"/>
</dbReference>
<protein>
    <recommendedName>
        <fullName evidence="6">Oxidoreductase</fullName>
    </recommendedName>
</protein>
<dbReference type="InterPro" id="IPR004104">
    <property type="entry name" value="Gfo/Idh/MocA-like_OxRdtase_C"/>
</dbReference>
<dbReference type="PANTHER" id="PTHR42840:SF5">
    <property type="entry name" value="NAD(P)-BINDING ROSSMANN-FOLD SUPERFAMILY PROTEIN"/>
    <property type="match status" value="1"/>
</dbReference>
<name>A0A9W8YZX8_9PLEO</name>
<proteinExistence type="predicted"/>
<feature type="domain" description="Gfo/Idh/MocA-like oxidoreductase N-terminal" evidence="2">
    <location>
        <begin position="5"/>
        <end position="123"/>
    </location>
</feature>
<evidence type="ECO:0000256" key="1">
    <source>
        <dbReference type="SAM" id="MobiDB-lite"/>
    </source>
</evidence>
<dbReference type="GO" id="GO:0005737">
    <property type="term" value="C:cytoplasm"/>
    <property type="evidence" value="ECO:0007669"/>
    <property type="project" value="TreeGrafter"/>
</dbReference>
<dbReference type="SUPFAM" id="SSF55347">
    <property type="entry name" value="Glyceraldehyde-3-phosphate dehydrogenase-like, C-terminal domain"/>
    <property type="match status" value="1"/>
</dbReference>
<comment type="caution">
    <text evidence="4">The sequence shown here is derived from an EMBL/GenBank/DDBJ whole genome shotgun (WGS) entry which is preliminary data.</text>
</comment>
<dbReference type="GO" id="GO:0016491">
    <property type="term" value="F:oxidoreductase activity"/>
    <property type="evidence" value="ECO:0007669"/>
    <property type="project" value="TreeGrafter"/>
</dbReference>
<dbReference type="AlphaFoldDB" id="A0A9W8YZX8"/>
<dbReference type="GO" id="GO:0000166">
    <property type="term" value="F:nucleotide binding"/>
    <property type="evidence" value="ECO:0007669"/>
    <property type="project" value="InterPro"/>
</dbReference>
<dbReference type="Proteomes" id="UP001140510">
    <property type="component" value="Unassembled WGS sequence"/>
</dbReference>
<reference evidence="4" key="1">
    <citation type="submission" date="2022-10" db="EMBL/GenBank/DDBJ databases">
        <title>Tapping the CABI collections for fungal endophytes: first genome assemblies for Collariella, Neodidymelliopsis, Ascochyta clinopodiicola, Didymella pomorum, Didymosphaeria variabile, Neocosmospora piperis and Neocucurbitaria cava.</title>
        <authorList>
            <person name="Hill R."/>
        </authorList>
    </citation>
    <scope>NUCLEOTIDE SEQUENCE</scope>
    <source>
        <strain evidence="4">IMI 355091</strain>
    </source>
</reference>
<dbReference type="Gene3D" id="3.30.360.10">
    <property type="entry name" value="Dihydrodipicolinate Reductase, domain 2"/>
    <property type="match status" value="1"/>
</dbReference>
<sequence length="351" mass="37407">MATGIALVGSGIFVKEEHLPAVQATQLLNLKAIYSRSLKSAKAVSEHLSDVDLYSEDSEGKTYDDLLKRDDIKGVIIALPILAQPDYIKKALAAGKHVLAEKPIAKDVSTAQDLVAWTSNASNTSATYSVAENFRYLDSFLFASEALKGLGRILTFRARVSLFVAPGGKYFETPWRKTPEYQGGFLLDGGVHFVAGTRLLLQGGGEKVKKLSAFTAQLQEHLPPVDTMHATMQTEKGVSGTLSISFGTTDSGSEYVVAAEKGTVTVSRGKVVVTKNSGEDFTKGGNGGQSETKEFPDEGSGVKQEVAAWAEGLAAGKPNERQSPEEALEDLKILEAALRSGEKGGAPVEIQ</sequence>
<keyword evidence="5" id="KW-1185">Reference proteome</keyword>
<dbReference type="InterPro" id="IPR000683">
    <property type="entry name" value="Gfo/Idh/MocA-like_OxRdtase_N"/>
</dbReference>
<dbReference type="EMBL" id="JAPEVA010000186">
    <property type="protein sequence ID" value="KAJ4394971.1"/>
    <property type="molecule type" value="Genomic_DNA"/>
</dbReference>
<dbReference type="PANTHER" id="PTHR42840">
    <property type="entry name" value="NAD(P)-BINDING ROSSMANN-FOLD SUPERFAMILY PROTEIN-RELATED"/>
    <property type="match status" value="1"/>
</dbReference>
<organism evidence="4 5">
    <name type="scientific">Didymella pomorum</name>
    <dbReference type="NCBI Taxonomy" id="749634"/>
    <lineage>
        <taxon>Eukaryota</taxon>
        <taxon>Fungi</taxon>
        <taxon>Dikarya</taxon>
        <taxon>Ascomycota</taxon>
        <taxon>Pezizomycotina</taxon>
        <taxon>Dothideomycetes</taxon>
        <taxon>Pleosporomycetidae</taxon>
        <taxon>Pleosporales</taxon>
        <taxon>Pleosporineae</taxon>
        <taxon>Didymellaceae</taxon>
        <taxon>Didymella</taxon>
    </lineage>
</organism>
<evidence type="ECO:0000313" key="4">
    <source>
        <dbReference type="EMBL" id="KAJ4394971.1"/>
    </source>
</evidence>
<dbReference type="Gene3D" id="3.40.50.720">
    <property type="entry name" value="NAD(P)-binding Rossmann-like Domain"/>
    <property type="match status" value="1"/>
</dbReference>
<dbReference type="SUPFAM" id="SSF51735">
    <property type="entry name" value="NAD(P)-binding Rossmann-fold domains"/>
    <property type="match status" value="1"/>
</dbReference>
<dbReference type="InterPro" id="IPR036291">
    <property type="entry name" value="NAD(P)-bd_dom_sf"/>
</dbReference>
<evidence type="ECO:0000259" key="2">
    <source>
        <dbReference type="Pfam" id="PF01408"/>
    </source>
</evidence>
<accession>A0A9W8YZX8</accession>
<dbReference type="Pfam" id="PF02894">
    <property type="entry name" value="GFO_IDH_MocA_C"/>
    <property type="match status" value="1"/>
</dbReference>
<evidence type="ECO:0008006" key="6">
    <source>
        <dbReference type="Google" id="ProtNLM"/>
    </source>
</evidence>
<feature type="region of interest" description="Disordered" evidence="1">
    <location>
        <begin position="277"/>
        <end position="302"/>
    </location>
</feature>
<dbReference type="GO" id="GO:0006740">
    <property type="term" value="P:NADPH regeneration"/>
    <property type="evidence" value="ECO:0007669"/>
    <property type="project" value="TreeGrafter"/>
</dbReference>
<feature type="domain" description="Gfo/Idh/MocA-like oxidoreductase C-terminal" evidence="3">
    <location>
        <begin position="150"/>
        <end position="350"/>
    </location>
</feature>
<gene>
    <name evidence="4" type="ORF">N0V91_011151</name>
</gene>
<evidence type="ECO:0000313" key="5">
    <source>
        <dbReference type="Proteomes" id="UP001140510"/>
    </source>
</evidence>